<dbReference type="InterPro" id="IPR051199">
    <property type="entry name" value="LPS_LOS_Heptosyltrfase"/>
</dbReference>
<dbReference type="EMBL" id="LAZR01027927">
    <property type="protein sequence ID" value="KKL64171.1"/>
    <property type="molecule type" value="Genomic_DNA"/>
</dbReference>
<evidence type="ECO:0000313" key="3">
    <source>
        <dbReference type="EMBL" id="KKL64171.1"/>
    </source>
</evidence>
<dbReference type="InterPro" id="IPR002201">
    <property type="entry name" value="Glyco_trans_9"/>
</dbReference>
<evidence type="ECO:0000256" key="2">
    <source>
        <dbReference type="ARBA" id="ARBA00022679"/>
    </source>
</evidence>
<proteinExistence type="predicted"/>
<reference evidence="3" key="1">
    <citation type="journal article" date="2015" name="Nature">
        <title>Complex archaea that bridge the gap between prokaryotes and eukaryotes.</title>
        <authorList>
            <person name="Spang A."/>
            <person name="Saw J.H."/>
            <person name="Jorgensen S.L."/>
            <person name="Zaremba-Niedzwiedzka K."/>
            <person name="Martijn J."/>
            <person name="Lind A.E."/>
            <person name="van Eijk R."/>
            <person name="Schleper C."/>
            <person name="Guy L."/>
            <person name="Ettema T.J."/>
        </authorList>
    </citation>
    <scope>NUCLEOTIDE SEQUENCE</scope>
</reference>
<dbReference type="PANTHER" id="PTHR30160:SF7">
    <property type="entry name" value="ADP-HEPTOSE--LPS HEPTOSYLTRANSFERASE 2"/>
    <property type="match status" value="1"/>
</dbReference>
<dbReference type="Pfam" id="PF01075">
    <property type="entry name" value="Glyco_transf_9"/>
    <property type="match status" value="1"/>
</dbReference>
<dbReference type="SUPFAM" id="SSF53756">
    <property type="entry name" value="UDP-Glycosyltransferase/glycogen phosphorylase"/>
    <property type="match status" value="1"/>
</dbReference>
<dbReference type="GO" id="GO:0009244">
    <property type="term" value="P:lipopolysaccharide core region biosynthetic process"/>
    <property type="evidence" value="ECO:0007669"/>
    <property type="project" value="TreeGrafter"/>
</dbReference>
<dbReference type="GO" id="GO:0008713">
    <property type="term" value="F:ADP-heptose-lipopolysaccharide heptosyltransferase activity"/>
    <property type="evidence" value="ECO:0007669"/>
    <property type="project" value="TreeGrafter"/>
</dbReference>
<keyword evidence="1" id="KW-0328">Glycosyltransferase</keyword>
<dbReference type="PANTHER" id="PTHR30160">
    <property type="entry name" value="TETRAACYLDISACCHARIDE 4'-KINASE-RELATED"/>
    <property type="match status" value="1"/>
</dbReference>
<keyword evidence="2" id="KW-0808">Transferase</keyword>
<protein>
    <recommendedName>
        <fullName evidence="4">Lipopolysaccharide heptosyltransferase II</fullName>
    </recommendedName>
</protein>
<evidence type="ECO:0008006" key="4">
    <source>
        <dbReference type="Google" id="ProtNLM"/>
    </source>
</evidence>
<comment type="caution">
    <text evidence="3">The sequence shown here is derived from an EMBL/GenBank/DDBJ whole genome shotgun (WGS) entry which is preliminary data.</text>
</comment>
<dbReference type="CDD" id="cd03789">
    <property type="entry name" value="GT9_LPS_heptosyltransferase"/>
    <property type="match status" value="1"/>
</dbReference>
<organism evidence="3">
    <name type="scientific">marine sediment metagenome</name>
    <dbReference type="NCBI Taxonomy" id="412755"/>
    <lineage>
        <taxon>unclassified sequences</taxon>
        <taxon>metagenomes</taxon>
        <taxon>ecological metagenomes</taxon>
    </lineage>
</organism>
<name>A0A0F9ED52_9ZZZZ</name>
<dbReference type="Gene3D" id="3.40.50.2000">
    <property type="entry name" value="Glycogen Phosphorylase B"/>
    <property type="match status" value="1"/>
</dbReference>
<gene>
    <name evidence="3" type="ORF">LCGC14_2167700</name>
</gene>
<sequence length="295" mass="32528">MPERILIRGVNWLGDAVMTMPAIRAVRSARPDAHIALLVKPWVAPIFEHDPHIDEIILYKDIHKGIIGKFRLALQLKNKKFDTAILFQNSFDAALTVFLARIPERIGFDRDGRGWMLTKAIGFKGDDRKIHHIDYYIKLLNCAGIRPGQRIVIAAEDPAEDFYDALASRCILEIAAELGCQASLLPCPCISGPESLPPSIIKAMEEVDHVIFQARAGDQVRFTKLAGTATKTMSYALDIGLLGSSYCTLHHGLMKEILNTFESELDSITSWRITCPLGTDVSGMQSSKNAAAGNG</sequence>
<evidence type="ECO:0000256" key="1">
    <source>
        <dbReference type="ARBA" id="ARBA00022676"/>
    </source>
</evidence>
<dbReference type="GO" id="GO:0005829">
    <property type="term" value="C:cytosol"/>
    <property type="evidence" value="ECO:0007669"/>
    <property type="project" value="TreeGrafter"/>
</dbReference>
<dbReference type="AlphaFoldDB" id="A0A0F9ED52"/>
<feature type="non-terminal residue" evidence="3">
    <location>
        <position position="295"/>
    </location>
</feature>
<accession>A0A0F9ED52</accession>